<reference evidence="2 3" key="1">
    <citation type="submission" date="2016-11" db="EMBL/GenBank/DDBJ databases">
        <title>The macronuclear genome of Stentor coeruleus: a giant cell with tiny introns.</title>
        <authorList>
            <person name="Slabodnick M."/>
            <person name="Ruby J.G."/>
            <person name="Reiff S.B."/>
            <person name="Swart E.C."/>
            <person name="Gosai S."/>
            <person name="Prabakaran S."/>
            <person name="Witkowska E."/>
            <person name="Larue G.E."/>
            <person name="Fisher S."/>
            <person name="Freeman R.M."/>
            <person name="Gunawardena J."/>
            <person name="Chu W."/>
            <person name="Stover N.A."/>
            <person name="Gregory B.D."/>
            <person name="Nowacki M."/>
            <person name="Derisi J."/>
            <person name="Roy S.W."/>
            <person name="Marshall W.F."/>
            <person name="Sood P."/>
        </authorList>
    </citation>
    <scope>NUCLEOTIDE SEQUENCE [LARGE SCALE GENOMIC DNA]</scope>
    <source>
        <strain evidence="2">WM001</strain>
    </source>
</reference>
<proteinExistence type="predicted"/>
<keyword evidence="3" id="KW-1185">Reference proteome</keyword>
<evidence type="ECO:0000313" key="3">
    <source>
        <dbReference type="Proteomes" id="UP000187209"/>
    </source>
</evidence>
<feature type="compositionally biased region" description="Basic and acidic residues" evidence="1">
    <location>
        <begin position="1"/>
        <end position="10"/>
    </location>
</feature>
<accession>A0A1R2AXF7</accession>
<feature type="region of interest" description="Disordered" evidence="1">
    <location>
        <begin position="1"/>
        <end position="26"/>
    </location>
</feature>
<dbReference type="Proteomes" id="UP000187209">
    <property type="component" value="Unassembled WGS sequence"/>
</dbReference>
<name>A0A1R2AXF7_9CILI</name>
<gene>
    <name evidence="2" type="ORF">SteCoe_33128</name>
</gene>
<protein>
    <submittedName>
        <fullName evidence="2">Uncharacterized protein</fullName>
    </submittedName>
</protein>
<organism evidence="2 3">
    <name type="scientific">Stentor coeruleus</name>
    <dbReference type="NCBI Taxonomy" id="5963"/>
    <lineage>
        <taxon>Eukaryota</taxon>
        <taxon>Sar</taxon>
        <taxon>Alveolata</taxon>
        <taxon>Ciliophora</taxon>
        <taxon>Postciliodesmatophora</taxon>
        <taxon>Heterotrichea</taxon>
        <taxon>Heterotrichida</taxon>
        <taxon>Stentoridae</taxon>
        <taxon>Stentor</taxon>
    </lineage>
</organism>
<dbReference type="AlphaFoldDB" id="A0A1R2AXF7"/>
<dbReference type="EMBL" id="MPUH01001227">
    <property type="protein sequence ID" value="OMJ69204.1"/>
    <property type="molecule type" value="Genomic_DNA"/>
</dbReference>
<evidence type="ECO:0000313" key="2">
    <source>
        <dbReference type="EMBL" id="OMJ69204.1"/>
    </source>
</evidence>
<evidence type="ECO:0000256" key="1">
    <source>
        <dbReference type="SAM" id="MobiDB-lite"/>
    </source>
</evidence>
<comment type="caution">
    <text evidence="2">The sequence shown here is derived from an EMBL/GenBank/DDBJ whole genome shotgun (WGS) entry which is preliminary data.</text>
</comment>
<sequence>MEGKDMYWDKDDMDSSVDTTVEDSRQRTTNCLGVPIGFSDNLKGSLISEMSDVGDGSRKNSDFHDTVKNYELPMNQNFRKNCKIGEQEEDERVKIDECSCIVF</sequence>